<dbReference type="AlphaFoldDB" id="A0AAV4QX22"/>
<dbReference type="Proteomes" id="UP001054837">
    <property type="component" value="Unassembled WGS sequence"/>
</dbReference>
<proteinExistence type="predicted"/>
<keyword evidence="2" id="KW-1185">Reference proteome</keyword>
<sequence>MKLINPKNIIQKQNFTNSGLQIFPLHYFQQQMDEQNSLHIVVHPDDPPYINTAAPFAILSPECRRTQMMIKKDSTLCTLKDPFRDVERTMQQRCQ</sequence>
<protein>
    <submittedName>
        <fullName evidence="1">Uncharacterized protein</fullName>
    </submittedName>
</protein>
<comment type="caution">
    <text evidence="1">The sequence shown here is derived from an EMBL/GenBank/DDBJ whole genome shotgun (WGS) entry which is preliminary data.</text>
</comment>
<evidence type="ECO:0000313" key="2">
    <source>
        <dbReference type="Proteomes" id="UP001054837"/>
    </source>
</evidence>
<name>A0AAV4QX22_9ARAC</name>
<dbReference type="EMBL" id="BPLQ01005090">
    <property type="protein sequence ID" value="GIY12627.1"/>
    <property type="molecule type" value="Genomic_DNA"/>
</dbReference>
<organism evidence="1 2">
    <name type="scientific">Caerostris darwini</name>
    <dbReference type="NCBI Taxonomy" id="1538125"/>
    <lineage>
        <taxon>Eukaryota</taxon>
        <taxon>Metazoa</taxon>
        <taxon>Ecdysozoa</taxon>
        <taxon>Arthropoda</taxon>
        <taxon>Chelicerata</taxon>
        <taxon>Arachnida</taxon>
        <taxon>Araneae</taxon>
        <taxon>Araneomorphae</taxon>
        <taxon>Entelegynae</taxon>
        <taxon>Araneoidea</taxon>
        <taxon>Araneidae</taxon>
        <taxon>Caerostris</taxon>
    </lineage>
</organism>
<accession>A0AAV4QX22</accession>
<reference evidence="1 2" key="1">
    <citation type="submission" date="2021-06" db="EMBL/GenBank/DDBJ databases">
        <title>Caerostris darwini draft genome.</title>
        <authorList>
            <person name="Kono N."/>
            <person name="Arakawa K."/>
        </authorList>
    </citation>
    <scope>NUCLEOTIDE SEQUENCE [LARGE SCALE GENOMIC DNA]</scope>
</reference>
<evidence type="ECO:0000313" key="1">
    <source>
        <dbReference type="EMBL" id="GIY12627.1"/>
    </source>
</evidence>
<gene>
    <name evidence="1" type="ORF">CDAR_104191</name>
</gene>